<feature type="domain" description="MPN" evidence="6">
    <location>
        <begin position="26"/>
        <end position="150"/>
    </location>
</feature>
<dbReference type="PANTHER" id="PTHR30471">
    <property type="entry name" value="DNA REPAIR PROTEIN RADC"/>
    <property type="match status" value="1"/>
</dbReference>
<dbReference type="Proteomes" id="UP000450599">
    <property type="component" value="Unassembled WGS sequence"/>
</dbReference>
<keyword evidence="1" id="KW-0645">Protease</keyword>
<dbReference type="GO" id="GO:0006508">
    <property type="term" value="P:proteolysis"/>
    <property type="evidence" value="ECO:0007669"/>
    <property type="project" value="UniProtKB-KW"/>
</dbReference>
<dbReference type="Proteomes" id="UP000095332">
    <property type="component" value="Unassembled WGS sequence"/>
</dbReference>
<keyword evidence="3" id="KW-0378">Hydrolase</keyword>
<keyword evidence="4" id="KW-0862">Zinc</keyword>
<dbReference type="InterPro" id="IPR025657">
    <property type="entry name" value="RadC_JAB"/>
</dbReference>
<evidence type="ECO:0000313" key="7">
    <source>
        <dbReference type="EMBL" id="CUQ55780.1"/>
    </source>
</evidence>
<dbReference type="EMBL" id="WKMW01000028">
    <property type="protein sequence ID" value="MRY86694.1"/>
    <property type="molecule type" value="Genomic_DNA"/>
</dbReference>
<dbReference type="Pfam" id="PF04002">
    <property type="entry name" value="RadC"/>
    <property type="match status" value="1"/>
</dbReference>
<evidence type="ECO:0000256" key="4">
    <source>
        <dbReference type="ARBA" id="ARBA00022833"/>
    </source>
</evidence>
<dbReference type="EMBL" id="CZBM01000026">
    <property type="protein sequence ID" value="CUQ55780.1"/>
    <property type="molecule type" value="Genomic_DNA"/>
</dbReference>
<protein>
    <submittedName>
        <fullName evidence="7 8">DNA repair protein</fullName>
    </submittedName>
</protein>
<evidence type="ECO:0000313" key="11">
    <source>
        <dbReference type="Proteomes" id="UP000450599"/>
    </source>
</evidence>
<evidence type="ECO:0000313" key="8">
    <source>
        <dbReference type="EMBL" id="MRY86694.1"/>
    </source>
</evidence>
<reference evidence="11 12" key="2">
    <citation type="journal article" date="2019" name="Nat. Med.">
        <title>A library of human gut bacterial isolates paired with longitudinal multiomics data enables mechanistic microbiome research.</title>
        <authorList>
            <person name="Poyet M."/>
            <person name="Groussin M."/>
            <person name="Gibbons S.M."/>
            <person name="Avila-Pacheco J."/>
            <person name="Jiang X."/>
            <person name="Kearney S.M."/>
            <person name="Perrotta A.R."/>
            <person name="Berdy B."/>
            <person name="Zhao S."/>
            <person name="Lieberman T.D."/>
            <person name="Swanson P.K."/>
            <person name="Smith M."/>
            <person name="Roesemann S."/>
            <person name="Alexander J.E."/>
            <person name="Rich S.A."/>
            <person name="Livny J."/>
            <person name="Vlamakis H."/>
            <person name="Clish C."/>
            <person name="Bullock K."/>
            <person name="Deik A."/>
            <person name="Scott J."/>
            <person name="Pierce K.A."/>
            <person name="Xavier R.J."/>
            <person name="Alm E.J."/>
        </authorList>
    </citation>
    <scope>NUCLEOTIDE SEQUENCE [LARGE SCALE GENOMIC DNA]</scope>
    <source>
        <strain evidence="9 12">BIOML-A10</strain>
        <strain evidence="8 11">BIOML-A11</strain>
    </source>
</reference>
<evidence type="ECO:0000313" key="10">
    <source>
        <dbReference type="Proteomes" id="UP000095332"/>
    </source>
</evidence>
<dbReference type="GO" id="GO:0046872">
    <property type="term" value="F:metal ion binding"/>
    <property type="evidence" value="ECO:0007669"/>
    <property type="project" value="UniProtKB-KW"/>
</dbReference>
<dbReference type="InterPro" id="IPR020891">
    <property type="entry name" value="UPF0758_CS"/>
</dbReference>
<dbReference type="InterPro" id="IPR001405">
    <property type="entry name" value="UPF0758"/>
</dbReference>
<accession>A0A174XHP9</accession>
<evidence type="ECO:0000313" key="9">
    <source>
        <dbReference type="EMBL" id="MRZ08647.1"/>
    </source>
</evidence>
<sequence length="150" mass="16956">MNIDYKVGEVELSYKSTIKHSERMKVRCSKDAYKVLKATYRDGTMEHKEYFKILLLNKGRDVLGYTQISEGGISSTIVDVRVILQIAILCNASSIILAHNHPSGNLKPSKEDEELTTQTIKAAKLMNIQVSDHIILSEEEYYSFSDEGLL</sequence>
<evidence type="ECO:0000259" key="6">
    <source>
        <dbReference type="PROSITE" id="PS50249"/>
    </source>
</evidence>
<dbReference type="PROSITE" id="PS50249">
    <property type="entry name" value="MPN"/>
    <property type="match status" value="1"/>
</dbReference>
<proteinExistence type="predicted"/>
<evidence type="ECO:0000256" key="1">
    <source>
        <dbReference type="ARBA" id="ARBA00022670"/>
    </source>
</evidence>
<keyword evidence="2" id="KW-0479">Metal-binding</keyword>
<evidence type="ECO:0000256" key="3">
    <source>
        <dbReference type="ARBA" id="ARBA00022801"/>
    </source>
</evidence>
<reference evidence="7 10" key="1">
    <citation type="submission" date="2015-09" db="EMBL/GenBank/DDBJ databases">
        <authorList>
            <consortium name="Pathogen Informatics"/>
        </authorList>
    </citation>
    <scope>NUCLEOTIDE SEQUENCE [LARGE SCALE GENOMIC DNA]</scope>
    <source>
        <strain evidence="7 10">2789STDY5834948</strain>
    </source>
</reference>
<evidence type="ECO:0000256" key="2">
    <source>
        <dbReference type="ARBA" id="ARBA00022723"/>
    </source>
</evidence>
<dbReference type="RefSeq" id="WP_057329553.1">
    <property type="nucleotide sequence ID" value="NZ_CZBM01000026.1"/>
</dbReference>
<evidence type="ECO:0000256" key="5">
    <source>
        <dbReference type="ARBA" id="ARBA00023049"/>
    </source>
</evidence>
<dbReference type="Proteomes" id="UP000471216">
    <property type="component" value="Unassembled WGS sequence"/>
</dbReference>
<dbReference type="GO" id="GO:0008237">
    <property type="term" value="F:metallopeptidase activity"/>
    <property type="evidence" value="ECO:0007669"/>
    <property type="project" value="UniProtKB-KW"/>
</dbReference>
<gene>
    <name evidence="7" type="ORF">ERS852560_04204</name>
    <name evidence="9" type="ORF">GKD54_21090</name>
    <name evidence="8" type="ORF">GKD58_21015</name>
</gene>
<dbReference type="AlphaFoldDB" id="A0A174XHP9"/>
<dbReference type="CDD" id="cd08071">
    <property type="entry name" value="MPN_DUF2466"/>
    <property type="match status" value="1"/>
</dbReference>
<dbReference type="InterPro" id="IPR037518">
    <property type="entry name" value="MPN"/>
</dbReference>
<name>A0A174XHP9_PARDI</name>
<dbReference type="PANTHER" id="PTHR30471:SF3">
    <property type="entry name" value="UPF0758 PROTEIN YEES-RELATED"/>
    <property type="match status" value="1"/>
</dbReference>
<dbReference type="EMBL" id="WKMX01000027">
    <property type="protein sequence ID" value="MRZ08647.1"/>
    <property type="molecule type" value="Genomic_DNA"/>
</dbReference>
<evidence type="ECO:0000313" key="12">
    <source>
        <dbReference type="Proteomes" id="UP000471216"/>
    </source>
</evidence>
<keyword evidence="5" id="KW-0482">Metalloprotease</keyword>
<organism evidence="7 10">
    <name type="scientific">Parabacteroides distasonis</name>
    <dbReference type="NCBI Taxonomy" id="823"/>
    <lineage>
        <taxon>Bacteria</taxon>
        <taxon>Pseudomonadati</taxon>
        <taxon>Bacteroidota</taxon>
        <taxon>Bacteroidia</taxon>
        <taxon>Bacteroidales</taxon>
        <taxon>Tannerellaceae</taxon>
        <taxon>Parabacteroides</taxon>
    </lineage>
</organism>
<dbReference type="Gene3D" id="3.40.140.10">
    <property type="entry name" value="Cytidine Deaminase, domain 2"/>
    <property type="match status" value="1"/>
</dbReference>
<dbReference type="PROSITE" id="PS01302">
    <property type="entry name" value="UPF0758"/>
    <property type="match status" value="1"/>
</dbReference>